<gene>
    <name evidence="1" type="ORF">NCTC12965_07368</name>
</gene>
<dbReference type="Pfam" id="PF19924">
    <property type="entry name" value="DUF6387"/>
    <property type="match status" value="1"/>
</dbReference>
<protein>
    <submittedName>
        <fullName evidence="1">Uncharacterized protein</fullName>
    </submittedName>
</protein>
<accession>A0A0F7HA80</accession>
<reference evidence="1" key="1">
    <citation type="submission" date="2019-05" db="EMBL/GenBank/DDBJ databases">
        <authorList>
            <consortium name="Pathogen Informatics"/>
        </authorList>
    </citation>
    <scope>NUCLEOTIDE SEQUENCE [LARGE SCALE GENOMIC DNA]</scope>
    <source>
        <strain evidence="1">NCTC12965</strain>
    </source>
</reference>
<proteinExistence type="predicted"/>
<dbReference type="KEGG" id="sfw:WN53_08395"/>
<name>A0A0F7HA80_SERFO</name>
<dbReference type="InterPro" id="IPR045664">
    <property type="entry name" value="DUF6387"/>
</dbReference>
<dbReference type="RefSeq" id="WP_024483235.1">
    <property type="nucleotide sequence ID" value="NZ_CAMKUH010000007.1"/>
</dbReference>
<evidence type="ECO:0000313" key="1">
    <source>
        <dbReference type="EMBL" id="VTR57469.1"/>
    </source>
</evidence>
<organism evidence="1">
    <name type="scientific">Serratia fonticola</name>
    <dbReference type="NCBI Taxonomy" id="47917"/>
    <lineage>
        <taxon>Bacteria</taxon>
        <taxon>Pseudomonadati</taxon>
        <taxon>Pseudomonadota</taxon>
        <taxon>Gammaproteobacteria</taxon>
        <taxon>Enterobacterales</taxon>
        <taxon>Yersiniaceae</taxon>
        <taxon>Serratia</taxon>
    </lineage>
</organism>
<dbReference type="GeneID" id="30320182"/>
<dbReference type="EMBL" id="CABEEZ010000144">
    <property type="protein sequence ID" value="VTR57469.1"/>
    <property type="molecule type" value="Genomic_DNA"/>
</dbReference>
<sequence length="350" mass="40530">MSIKDQASKARQQAELKVDPVPSKYLYLQCLQNAGSFEKEAVPKDVEWFNIRHYDLVQHMPLGELLTELTDRKGLIDTHTLRHAPADHVFSHMYRDIVTGHVLVSHYLNKEPAKFAAPSLNIWDADNKKKRRMEQEAWESGRQPNMDKEGSSVVRPLIVSDVTEFNHRLTEARDGYSHHKLFMQPKRIDICDALADHLWPHAPTLYFAVTPRNVTDDVLIQSFKKALRDARKRYDISDGNLGKIKPMTVLRIIKLFELNILPLVDLLLWQLKEGCHLPLVWLYNTLKRPDSKTPFDSSNFKRIYLGYFEQIFFYDGLDSLRLAIAENPILGRTAVAQIKAKPEKYKNKQS</sequence>
<dbReference type="AlphaFoldDB" id="A0A0F7HA80"/>